<dbReference type="Pfam" id="PF00534">
    <property type="entry name" value="Glycos_transf_1"/>
    <property type="match status" value="1"/>
</dbReference>
<feature type="domain" description="Glycosyl transferase family 1" evidence="1">
    <location>
        <begin position="209"/>
        <end position="363"/>
    </location>
</feature>
<dbReference type="RefSeq" id="WP_217288244.1">
    <property type="nucleotide sequence ID" value="NZ_CP077683.1"/>
</dbReference>
<evidence type="ECO:0000313" key="4">
    <source>
        <dbReference type="Proteomes" id="UP000683559"/>
    </source>
</evidence>
<sequence>MTQKTREEMQATGTCGSGRITVLQLGSPSGLYGAERWILALVRSLPPDRFDVWVGAVKDHPRDPVPLCEQAHSLGFKTVVFESRGRFSPSSLGQVRRFMQRNRIDIVHTHGYKTDLIGVIASLGTGCRVVSTPHGWTSDPDLKLRLYETLDRVIFPFCDAVAPLSEAMSRDLGRIPGVGRKLHLIENGVDLQEVEAVDRVEESMTRWKEEGSLIAGYIGRLIHGKGLETLFSALAGEGMGKWRLALVGDGPQREEFVTLAGRLGLGERVRFFGFRPDRLSFLRGFDTFVLPSESEGIPRCVMEAMAARVPVVASDIPGCRYLVEHGRTGLLFPTNDAAQLAHALQSLAADPELARRLGVAGYHHVTESFSGARMALQYGRLYEELVPAAKPER</sequence>
<accession>A0ABX8LL61</accession>
<organism evidence="3 4">
    <name type="scientific">Geomonas subterranea</name>
    <dbReference type="NCBI Taxonomy" id="2847989"/>
    <lineage>
        <taxon>Bacteria</taxon>
        <taxon>Pseudomonadati</taxon>
        <taxon>Thermodesulfobacteriota</taxon>
        <taxon>Desulfuromonadia</taxon>
        <taxon>Geobacterales</taxon>
        <taxon>Geobacteraceae</taxon>
        <taxon>Geomonas</taxon>
    </lineage>
</organism>
<dbReference type="EMBL" id="CP077683">
    <property type="protein sequence ID" value="QXE91666.1"/>
    <property type="molecule type" value="Genomic_DNA"/>
</dbReference>
<reference evidence="3 4" key="1">
    <citation type="submission" date="2021-06" db="EMBL/GenBank/DDBJ databases">
        <title>Gemonas diversity in paddy soil.</title>
        <authorList>
            <person name="Liu G."/>
        </authorList>
    </citation>
    <scope>NUCLEOTIDE SEQUENCE [LARGE SCALE GENOMIC DNA]</scope>
    <source>
        <strain evidence="3 4">RG2</strain>
    </source>
</reference>
<keyword evidence="3" id="KW-0328">Glycosyltransferase</keyword>
<evidence type="ECO:0000259" key="1">
    <source>
        <dbReference type="Pfam" id="PF00534"/>
    </source>
</evidence>
<dbReference type="PANTHER" id="PTHR12526">
    <property type="entry name" value="GLYCOSYLTRANSFERASE"/>
    <property type="match status" value="1"/>
</dbReference>
<dbReference type="InterPro" id="IPR028098">
    <property type="entry name" value="Glyco_trans_4-like_N"/>
</dbReference>
<keyword evidence="3" id="KW-0808">Transferase</keyword>
<dbReference type="GO" id="GO:0016757">
    <property type="term" value="F:glycosyltransferase activity"/>
    <property type="evidence" value="ECO:0007669"/>
    <property type="project" value="UniProtKB-KW"/>
</dbReference>
<dbReference type="Proteomes" id="UP000683559">
    <property type="component" value="Chromosome"/>
</dbReference>
<feature type="domain" description="Glycosyltransferase subfamily 4-like N-terminal" evidence="2">
    <location>
        <begin position="33"/>
        <end position="192"/>
    </location>
</feature>
<gene>
    <name evidence="3" type="ORF">KP001_03765</name>
</gene>
<dbReference type="Pfam" id="PF13439">
    <property type="entry name" value="Glyco_transf_4"/>
    <property type="match status" value="1"/>
</dbReference>
<dbReference type="EC" id="2.4.-.-" evidence="3"/>
<evidence type="ECO:0000313" key="3">
    <source>
        <dbReference type="EMBL" id="QXE91666.1"/>
    </source>
</evidence>
<protein>
    <submittedName>
        <fullName evidence="3">Glycosyltransferase</fullName>
        <ecNumber evidence="3">2.4.-.-</ecNumber>
    </submittedName>
</protein>
<name>A0ABX8LL61_9BACT</name>
<keyword evidence="4" id="KW-1185">Reference proteome</keyword>
<evidence type="ECO:0000259" key="2">
    <source>
        <dbReference type="Pfam" id="PF13439"/>
    </source>
</evidence>
<proteinExistence type="predicted"/>
<dbReference type="InterPro" id="IPR001296">
    <property type="entry name" value="Glyco_trans_1"/>
</dbReference>